<comment type="caution">
    <text evidence="3">The sequence shown here is derived from an EMBL/GenBank/DDBJ whole genome shotgun (WGS) entry which is preliminary data.</text>
</comment>
<dbReference type="Pfam" id="PF09757">
    <property type="entry name" value="Arb2-like"/>
    <property type="match status" value="1"/>
</dbReference>
<evidence type="ECO:0000259" key="2">
    <source>
        <dbReference type="Pfam" id="PF09757"/>
    </source>
</evidence>
<dbReference type="InterPro" id="IPR019154">
    <property type="entry name" value="Arb2-like_domain"/>
</dbReference>
<accession>A0A9P7TPP6</accession>
<reference evidence="3 4" key="1">
    <citation type="journal article" date="2020" name="bioRxiv">
        <title>Whole genome comparisons of ergot fungi reveals the divergence and evolution of species within the genus Claviceps are the result of varying mechanisms driving genome evolution and host range expansion.</title>
        <authorList>
            <person name="Wyka S.A."/>
            <person name="Mondo S.J."/>
            <person name="Liu M."/>
            <person name="Dettman J."/>
            <person name="Nalam V."/>
            <person name="Broders K.D."/>
        </authorList>
    </citation>
    <scope>NUCLEOTIDE SEQUENCE [LARGE SCALE GENOMIC DNA]</scope>
    <source>
        <strain evidence="3 4">LM576</strain>
    </source>
</reference>
<name>A0A9P7TPP6_9HYPO</name>
<gene>
    <name evidence="3" type="ORF">E4U13_003550</name>
</gene>
<protein>
    <recommendedName>
        <fullName evidence="2">Arb2-like domain-containing protein</fullName>
    </recommendedName>
</protein>
<organism evidence="3 4">
    <name type="scientific">Claviceps humidiphila</name>
    <dbReference type="NCBI Taxonomy" id="1294629"/>
    <lineage>
        <taxon>Eukaryota</taxon>
        <taxon>Fungi</taxon>
        <taxon>Dikarya</taxon>
        <taxon>Ascomycota</taxon>
        <taxon>Pezizomycotina</taxon>
        <taxon>Sordariomycetes</taxon>
        <taxon>Hypocreomycetidae</taxon>
        <taxon>Hypocreales</taxon>
        <taxon>Clavicipitaceae</taxon>
        <taxon>Claviceps</taxon>
    </lineage>
</organism>
<sequence>MDVNVPAYTTGEEDMDSYIPGYKDRALQDQIQQLACYLWDNFLQLYETDEIFLMGVGNAYLGVKALLINRDCKSKIAGVVNYVTGNLRPVKSDIDPDLSAWYKGNSRVYVASDHACWSDRDLTKKVQKRRFGTVVRSPKLSLNEMMQEHADQAQEWILARTSTASQGETTEDDDDEIIIPTSRKRNRGHA</sequence>
<feature type="region of interest" description="Disordered" evidence="1">
    <location>
        <begin position="160"/>
        <end position="190"/>
    </location>
</feature>
<feature type="domain" description="Arb2-like" evidence="2">
    <location>
        <begin position="1"/>
        <end position="162"/>
    </location>
</feature>
<dbReference type="EMBL" id="SRQM01000278">
    <property type="protein sequence ID" value="KAG6113953.1"/>
    <property type="molecule type" value="Genomic_DNA"/>
</dbReference>
<keyword evidence="4" id="KW-1185">Reference proteome</keyword>
<evidence type="ECO:0000313" key="4">
    <source>
        <dbReference type="Proteomes" id="UP000732380"/>
    </source>
</evidence>
<evidence type="ECO:0000256" key="1">
    <source>
        <dbReference type="SAM" id="MobiDB-lite"/>
    </source>
</evidence>
<dbReference type="Proteomes" id="UP000732380">
    <property type="component" value="Unassembled WGS sequence"/>
</dbReference>
<evidence type="ECO:0000313" key="3">
    <source>
        <dbReference type="EMBL" id="KAG6113953.1"/>
    </source>
</evidence>
<dbReference type="AlphaFoldDB" id="A0A9P7TPP6"/>
<proteinExistence type="predicted"/>